<gene>
    <name evidence="1" type="ORF">MRATA1EN22A_LOCUS6417</name>
</gene>
<accession>A0AC59YID9</accession>
<organism evidence="1 2">
    <name type="scientific">Rangifer tarandus platyrhynchus</name>
    <name type="common">Svalbard reindeer</name>
    <dbReference type="NCBI Taxonomy" id="3082113"/>
    <lineage>
        <taxon>Eukaryota</taxon>
        <taxon>Metazoa</taxon>
        <taxon>Chordata</taxon>
        <taxon>Craniata</taxon>
        <taxon>Vertebrata</taxon>
        <taxon>Euteleostomi</taxon>
        <taxon>Mammalia</taxon>
        <taxon>Eutheria</taxon>
        <taxon>Laurasiatheria</taxon>
        <taxon>Artiodactyla</taxon>
        <taxon>Ruminantia</taxon>
        <taxon>Pecora</taxon>
        <taxon>Cervidae</taxon>
        <taxon>Odocoileinae</taxon>
        <taxon>Rangifer</taxon>
    </lineage>
</organism>
<dbReference type="Proteomes" id="UP001162501">
    <property type="component" value="Chromosome 16"/>
</dbReference>
<protein>
    <submittedName>
        <fullName evidence="1">Uncharacterized protein</fullName>
    </submittedName>
</protein>
<name>A0AC59YID9_RANTA</name>
<dbReference type="EMBL" id="OX596100">
    <property type="protein sequence ID" value="CAM9714897.1"/>
    <property type="molecule type" value="Genomic_DNA"/>
</dbReference>
<evidence type="ECO:0000313" key="2">
    <source>
        <dbReference type="Proteomes" id="UP001162501"/>
    </source>
</evidence>
<reference evidence="1" key="2">
    <citation type="submission" date="2025-03" db="EMBL/GenBank/DDBJ databases">
        <authorList>
            <consortium name="ELIXIR-Norway"/>
            <consortium name="Elixir Norway"/>
        </authorList>
    </citation>
    <scope>NUCLEOTIDE SEQUENCE</scope>
</reference>
<proteinExistence type="predicted"/>
<sequence>MSLGHLRHISHATPPPQAPHEAGLGPDAGEDAGPRGQARRWWKAQSLSPACPAGAGTEPAREAVRPPGLGLAPLGTTAVLDPGSGPRPALPLLSAPQAPGECLRVSFSVAKAAREIRRRGGAGGAGGRLVVIYGRSDSRSWVASACPRVRAWVLGKPEGPPAPRLDQFRAAVAAEEGRGRRDLLTNVAVNTSGFPGELFQQAGRDRYFEWQATPFLTPGICGVPTALRRA</sequence>
<reference evidence="1" key="1">
    <citation type="submission" date="2023-05" db="EMBL/GenBank/DDBJ databases">
        <authorList>
            <consortium name="ELIXIR-Norway"/>
        </authorList>
    </citation>
    <scope>NUCLEOTIDE SEQUENCE</scope>
</reference>
<evidence type="ECO:0000313" key="1">
    <source>
        <dbReference type="EMBL" id="CAM9714897.1"/>
    </source>
</evidence>